<evidence type="ECO:0000313" key="4">
    <source>
        <dbReference type="EMBL" id="AKV73816.1"/>
    </source>
</evidence>
<dbReference type="OrthoDB" id="56053at2157"/>
<dbReference type="Proteomes" id="UP000056255">
    <property type="component" value="Chromosome"/>
</dbReference>
<organism evidence="3 9">
    <name type="scientific">Metallosphaera sedula</name>
    <dbReference type="NCBI Taxonomy" id="43687"/>
    <lineage>
        <taxon>Archaea</taxon>
        <taxon>Thermoproteota</taxon>
        <taxon>Thermoprotei</taxon>
        <taxon>Sulfolobales</taxon>
        <taxon>Sulfolobaceae</taxon>
        <taxon>Metallosphaera</taxon>
    </lineage>
</organism>
<dbReference type="Proteomes" id="UP000068832">
    <property type="component" value="Chromosome"/>
</dbReference>
<reference evidence="11 12" key="2">
    <citation type="journal article" date="2015" name="Genome Announc.">
        <title>Complete Genome Sequences of Evolved Arsenate-Resistant Metallosphaera sedula Strains.</title>
        <authorList>
            <person name="Ai C."/>
            <person name="McCarthy S."/>
            <person name="Schackwitz W."/>
            <person name="Martin J."/>
            <person name="Lipzen A."/>
            <person name="Blum P."/>
        </authorList>
    </citation>
    <scope>NUCLEOTIDE SEQUENCE [LARGE SCALE GENOMIC DNA]</scope>
    <source>
        <strain evidence="6 12">ARS120-1</strain>
        <strain evidence="7 11">ARS120-2</strain>
        <strain evidence="4 14">ARS50-1</strain>
        <strain evidence="5 13">ARS50-2</strain>
    </source>
</reference>
<proteinExistence type="predicted"/>
<keyword evidence="1" id="KW-0472">Membrane</keyword>
<keyword evidence="1" id="KW-0812">Transmembrane</keyword>
<dbReference type="EMBL" id="CP012174">
    <property type="protein sequence ID" value="AKV78307.1"/>
    <property type="molecule type" value="Genomic_DNA"/>
</dbReference>
<evidence type="ECO:0000313" key="7">
    <source>
        <dbReference type="EMBL" id="AKV80552.1"/>
    </source>
</evidence>
<dbReference type="OMA" id="RYGDMYG"/>
<keyword evidence="1" id="KW-1133">Transmembrane helix</keyword>
<evidence type="ECO:0000313" key="12">
    <source>
        <dbReference type="Proteomes" id="UP000062398"/>
    </source>
</evidence>
<gene>
    <name evidence="3" type="ORF">HA72_0715</name>
    <name evidence="4" type="ORF">MsedA_0728</name>
    <name evidence="5" type="ORF">MsedB_0728</name>
    <name evidence="6" type="ORF">MsedC_0727</name>
    <name evidence="7" type="ORF">MsedD_0728</name>
    <name evidence="8" type="ORF">MsedE_0728</name>
</gene>
<sequence length="119" mass="14135">MPYKETPKMMIIRGLLQVIVVYILCRYGDMYGYQIKLHIEKLHKRKIPHGVMYTTLKRMVRNGLLTSYTKEGKTFYKVTPDGRDFLRNHLYILDNVNEIIREILGYCSVTFEKQDLGKE</sequence>
<dbReference type="EMBL" id="CP012176">
    <property type="protein sequence ID" value="AKV82800.1"/>
    <property type="molecule type" value="Genomic_DNA"/>
</dbReference>
<dbReference type="RefSeq" id="WP_012020677.1">
    <property type="nucleotide sequence ID" value="NZ_CP008822.1"/>
</dbReference>
<dbReference type="Proteomes" id="UP000062475">
    <property type="component" value="Chromosome"/>
</dbReference>
<accession>A0A088E522</accession>
<reference evidence="8 10" key="3">
    <citation type="submission" date="2015-07" db="EMBL/GenBank/DDBJ databases">
        <title>Physiological, transcriptional responses and genome re-sequencing of acid resistant extremely thermoacidophilic Metallosphaera sedula SARC-M1.</title>
        <authorList>
            <person name="Ai C."/>
            <person name="McCarthy S."/>
            <person name="Eckrich V."/>
            <person name="Rudrappa D."/>
            <person name="Qiu G."/>
            <person name="Blum P."/>
        </authorList>
    </citation>
    <scope>NUCLEOTIDE SEQUENCE [LARGE SCALE GENOMIC DNA]</scope>
    <source>
        <strain evidence="8 10">SARC-M1</strain>
    </source>
</reference>
<dbReference type="EMBL" id="CP012173">
    <property type="protein sequence ID" value="AKV76056.1"/>
    <property type="molecule type" value="Genomic_DNA"/>
</dbReference>
<evidence type="ECO:0000313" key="9">
    <source>
        <dbReference type="Proteomes" id="UP000029084"/>
    </source>
</evidence>
<evidence type="ECO:0000313" key="13">
    <source>
        <dbReference type="Proteomes" id="UP000062475"/>
    </source>
</evidence>
<dbReference type="Pfam" id="PF03551">
    <property type="entry name" value="PadR"/>
    <property type="match status" value="1"/>
</dbReference>
<dbReference type="AlphaFoldDB" id="A0A088E522"/>
<evidence type="ECO:0000313" key="8">
    <source>
        <dbReference type="EMBL" id="AKV82800.1"/>
    </source>
</evidence>
<dbReference type="InterPro" id="IPR036388">
    <property type="entry name" value="WH-like_DNA-bd_sf"/>
</dbReference>
<evidence type="ECO:0000313" key="6">
    <source>
        <dbReference type="EMBL" id="AKV78307.1"/>
    </source>
</evidence>
<evidence type="ECO:0000313" key="10">
    <source>
        <dbReference type="Proteomes" id="UP000056255"/>
    </source>
</evidence>
<evidence type="ECO:0000259" key="2">
    <source>
        <dbReference type="Pfam" id="PF03551"/>
    </source>
</evidence>
<dbReference type="Proteomes" id="UP000029084">
    <property type="component" value="Chromosome"/>
</dbReference>
<dbReference type="PANTHER" id="PTHR43252">
    <property type="entry name" value="TRANSCRIPTIONAL REGULATOR YQJI"/>
    <property type="match status" value="1"/>
</dbReference>
<dbReference type="GeneID" id="91755168"/>
<dbReference type="InterPro" id="IPR005149">
    <property type="entry name" value="Tscrpt_reg_PadR_N"/>
</dbReference>
<dbReference type="EMBL" id="CP012172">
    <property type="protein sequence ID" value="AKV73816.1"/>
    <property type="molecule type" value="Genomic_DNA"/>
</dbReference>
<dbReference type="EMBL" id="CP012175">
    <property type="protein sequence ID" value="AKV80552.1"/>
    <property type="molecule type" value="Genomic_DNA"/>
</dbReference>
<feature type="transmembrane region" description="Helical" evidence="1">
    <location>
        <begin position="6"/>
        <end position="25"/>
    </location>
</feature>
<dbReference type="SUPFAM" id="SSF46785">
    <property type="entry name" value="Winged helix' DNA-binding domain"/>
    <property type="match status" value="1"/>
</dbReference>
<evidence type="ECO:0000313" key="14">
    <source>
        <dbReference type="Proteomes" id="UP000068832"/>
    </source>
</evidence>
<evidence type="ECO:0000256" key="1">
    <source>
        <dbReference type="SAM" id="Phobius"/>
    </source>
</evidence>
<dbReference type="Proteomes" id="UP000061362">
    <property type="component" value="Chromosome"/>
</dbReference>
<dbReference type="InterPro" id="IPR036390">
    <property type="entry name" value="WH_DNA-bd_sf"/>
</dbReference>
<name>A0A088E522_9CREN</name>
<dbReference type="EMBL" id="CP008822">
    <property type="protein sequence ID" value="AIM26877.1"/>
    <property type="molecule type" value="Genomic_DNA"/>
</dbReference>
<feature type="domain" description="Transcription regulator PadR N-terminal" evidence="2">
    <location>
        <begin position="22"/>
        <end position="87"/>
    </location>
</feature>
<evidence type="ECO:0000313" key="11">
    <source>
        <dbReference type="Proteomes" id="UP000061362"/>
    </source>
</evidence>
<dbReference type="PANTHER" id="PTHR43252:SF7">
    <property type="entry name" value="TRANSCRIPTIONAL REGULATOR YQJI"/>
    <property type="match status" value="1"/>
</dbReference>
<protein>
    <submittedName>
        <fullName evidence="4">PadR family transcriptional regulator</fullName>
    </submittedName>
    <submittedName>
        <fullName evidence="3">Transcriptional regulator, PadR family</fullName>
    </submittedName>
</protein>
<dbReference type="PATRIC" id="fig|43687.5.peg.730"/>
<dbReference type="Proteomes" id="UP000062398">
    <property type="component" value="Chromosome"/>
</dbReference>
<evidence type="ECO:0000313" key="3">
    <source>
        <dbReference type="EMBL" id="AIM26877.1"/>
    </source>
</evidence>
<evidence type="ECO:0000313" key="5">
    <source>
        <dbReference type="EMBL" id="AKV76056.1"/>
    </source>
</evidence>
<dbReference type="Gene3D" id="1.10.10.10">
    <property type="entry name" value="Winged helix-like DNA-binding domain superfamily/Winged helix DNA-binding domain"/>
    <property type="match status" value="1"/>
</dbReference>
<reference evidence="3 9" key="1">
    <citation type="journal article" date="2014" name="J. Bacteriol.">
        <title>Role of an Archaeal PitA Transporter in the Copper and Arsenic Resistance of Metallosphaera sedula, an Extreme Thermoacidophile.</title>
        <authorList>
            <person name="McCarthy S."/>
            <person name="Ai C."/>
            <person name="Wheaton G."/>
            <person name="Tevatia R."/>
            <person name="Eckrich V."/>
            <person name="Kelly R."/>
            <person name="Blum P."/>
        </authorList>
    </citation>
    <scope>NUCLEOTIDE SEQUENCE [LARGE SCALE GENOMIC DNA]</scope>
    <source>
        <strain evidence="3 9">CuR1</strain>
    </source>
</reference>